<dbReference type="PANTHER" id="PTHR11851">
    <property type="entry name" value="METALLOPROTEASE"/>
    <property type="match status" value="1"/>
</dbReference>
<dbReference type="InterPro" id="IPR007863">
    <property type="entry name" value="Peptidase_M16_C"/>
</dbReference>
<dbReference type="PANTHER" id="PTHR11851:SF224">
    <property type="entry name" value="PROCESSING PROTEASE"/>
    <property type="match status" value="1"/>
</dbReference>
<evidence type="ECO:0000313" key="4">
    <source>
        <dbReference type="Proteomes" id="UP000269692"/>
    </source>
</evidence>
<dbReference type="InterPro" id="IPR050361">
    <property type="entry name" value="MPP/UQCRC_Complex"/>
</dbReference>
<dbReference type="InterPro" id="IPR011249">
    <property type="entry name" value="Metalloenz_LuxS/M16"/>
</dbReference>
<keyword evidence="4" id="KW-1185">Reference proteome</keyword>
<sequence length="431" mass="46188">MALSLLSASAAQSQSSRITEVTSPGGIKAWLVHDTTLPLIAVEFAFLGGAAQDGPKAPGLANLTAALLDEGAGDLDAQAFQSALADAAVELRFDAGRDETRGSLRTLSENKDKAFDLLRLAVTAPRFDDEAINRVREAQMAVLRRRSTDPNSIANERWFALAFPGHAYGRPVDGTLESLPPLTRADLKAFAARTLARSNLRVAVVGDISAEELGRRLDAVFGALPAKADLVPVTDVTPKGLGTTDVISLDVPQSVIVMGTVGLERPDPDFMAAYVLNHILGGSAFSSRLFKEVREARGLAYSVYSYQVALNHVGLWFAGTATKNERAGESISIIQSEFRRILDEGPTEEELKEAKSYLVGSYALRFDTSSKVAGQLLQIQLDDLGIDYIDKRNALIEQVTVADMKRVAQRLTDARKALVVVVGRPAGLSGG</sequence>
<dbReference type="Pfam" id="PF00675">
    <property type="entry name" value="Peptidase_M16"/>
    <property type="match status" value="1"/>
</dbReference>
<dbReference type="EMBL" id="RCTF01000020">
    <property type="protein sequence ID" value="RLP74251.1"/>
    <property type="molecule type" value="Genomic_DNA"/>
</dbReference>
<name>A0A3L7A3X8_9HYPH</name>
<dbReference type="Gene3D" id="3.30.830.10">
    <property type="entry name" value="Metalloenzyme, LuxS/M16 peptidase-like"/>
    <property type="match status" value="2"/>
</dbReference>
<dbReference type="InterPro" id="IPR011765">
    <property type="entry name" value="Pept_M16_N"/>
</dbReference>
<proteinExistence type="predicted"/>
<feature type="domain" description="Peptidase M16 C-terminal" evidence="2">
    <location>
        <begin position="182"/>
        <end position="357"/>
    </location>
</feature>
<accession>A0A3L7A3X8</accession>
<dbReference type="GO" id="GO:0046872">
    <property type="term" value="F:metal ion binding"/>
    <property type="evidence" value="ECO:0007669"/>
    <property type="project" value="InterPro"/>
</dbReference>
<dbReference type="AlphaFoldDB" id="A0A3L7A3X8"/>
<dbReference type="SUPFAM" id="SSF63411">
    <property type="entry name" value="LuxS/MPP-like metallohydrolase"/>
    <property type="match status" value="2"/>
</dbReference>
<protein>
    <submittedName>
        <fullName evidence="3">Insulinase family protein</fullName>
    </submittedName>
</protein>
<reference evidence="3 4" key="1">
    <citation type="submission" date="2018-10" db="EMBL/GenBank/DDBJ databases">
        <title>Xanthobacter tagetidis genome sequencing and assembly.</title>
        <authorList>
            <person name="Maclea K.S."/>
            <person name="Goen A.E."/>
            <person name="Fatima S.A."/>
        </authorList>
    </citation>
    <scope>NUCLEOTIDE SEQUENCE [LARGE SCALE GENOMIC DNA]</scope>
    <source>
        <strain evidence="3 4">ATCC 700314</strain>
    </source>
</reference>
<evidence type="ECO:0000259" key="2">
    <source>
        <dbReference type="Pfam" id="PF05193"/>
    </source>
</evidence>
<evidence type="ECO:0000259" key="1">
    <source>
        <dbReference type="Pfam" id="PF00675"/>
    </source>
</evidence>
<gene>
    <name evidence="3" type="ORF">D9R14_19180</name>
</gene>
<organism evidence="3 4">
    <name type="scientific">Xanthobacter tagetidis</name>
    <dbReference type="NCBI Taxonomy" id="60216"/>
    <lineage>
        <taxon>Bacteria</taxon>
        <taxon>Pseudomonadati</taxon>
        <taxon>Pseudomonadota</taxon>
        <taxon>Alphaproteobacteria</taxon>
        <taxon>Hyphomicrobiales</taxon>
        <taxon>Xanthobacteraceae</taxon>
        <taxon>Xanthobacter</taxon>
    </lineage>
</organism>
<feature type="domain" description="Peptidase M16 N-terminal" evidence="1">
    <location>
        <begin position="42"/>
        <end position="171"/>
    </location>
</feature>
<evidence type="ECO:0000313" key="3">
    <source>
        <dbReference type="EMBL" id="RLP74251.1"/>
    </source>
</evidence>
<dbReference type="Pfam" id="PF05193">
    <property type="entry name" value="Peptidase_M16_C"/>
    <property type="match status" value="1"/>
</dbReference>
<comment type="caution">
    <text evidence="3">The sequence shown here is derived from an EMBL/GenBank/DDBJ whole genome shotgun (WGS) entry which is preliminary data.</text>
</comment>
<dbReference type="Proteomes" id="UP000269692">
    <property type="component" value="Unassembled WGS sequence"/>
</dbReference>
<dbReference type="OrthoDB" id="9811314at2"/>